<dbReference type="GO" id="GO:0004563">
    <property type="term" value="F:beta-N-acetylhexosaminidase activity"/>
    <property type="evidence" value="ECO:0007669"/>
    <property type="project" value="UniProtKB-EC"/>
</dbReference>
<keyword evidence="4 6" id="KW-0378">Hydrolase</keyword>
<evidence type="ECO:0000256" key="3">
    <source>
        <dbReference type="ARBA" id="ARBA00012663"/>
    </source>
</evidence>
<dbReference type="EMBL" id="KM217128">
    <property type="protein sequence ID" value="AJO25053.1"/>
    <property type="molecule type" value="mRNA"/>
</dbReference>
<evidence type="ECO:0000256" key="1">
    <source>
        <dbReference type="ARBA" id="ARBA00001231"/>
    </source>
</evidence>
<dbReference type="OrthoDB" id="47475at2759"/>
<protein>
    <recommendedName>
        <fullName evidence="3">beta-N-acetylhexosaminidase</fullName>
        <ecNumber evidence="3">3.2.1.52</ecNumber>
    </recommendedName>
</protein>
<dbReference type="InterPro" id="IPR038901">
    <property type="entry name" value="HEXDC-like"/>
</dbReference>
<dbReference type="SUPFAM" id="SSF51445">
    <property type="entry name" value="(Trans)glycosidases"/>
    <property type="match status" value="1"/>
</dbReference>
<reference evidence="6" key="1">
    <citation type="journal article" date="2015" name="Insect Mol. Biol.">
        <title>Chitinase-like gene family in the brown planthopper, Nilaparvata lugens.</title>
        <authorList>
            <person name="Xi Y."/>
            <person name="Pan P.L."/>
            <person name="Ye Y.X."/>
            <person name="Yu B."/>
            <person name="Xu H.J."/>
            <person name="Zhang C.X."/>
        </authorList>
    </citation>
    <scope>NUCLEOTIDE SEQUENCE</scope>
    <source>
        <strain evidence="6">8</strain>
    </source>
</reference>
<dbReference type="Pfam" id="PF00728">
    <property type="entry name" value="Glyco_hydro_20"/>
    <property type="match status" value="1"/>
</dbReference>
<feature type="domain" description="Glycoside hydrolase family 20 catalytic" evidence="5">
    <location>
        <begin position="59"/>
        <end position="202"/>
    </location>
</feature>
<accession>A0A0C5C9L0</accession>
<keyword evidence="6" id="KW-0326">Glycosidase</keyword>
<dbReference type="InterPro" id="IPR017853">
    <property type="entry name" value="GH"/>
</dbReference>
<dbReference type="AlphaFoldDB" id="A0A0C5C9L0"/>
<dbReference type="EC" id="3.2.1.52" evidence="3"/>
<evidence type="ECO:0000259" key="5">
    <source>
        <dbReference type="Pfam" id="PF00728"/>
    </source>
</evidence>
<evidence type="ECO:0000256" key="4">
    <source>
        <dbReference type="ARBA" id="ARBA00022801"/>
    </source>
</evidence>
<proteinExistence type="evidence at transcript level"/>
<comment type="similarity">
    <text evidence="2">Belongs to the glycosyl hydrolase 20 family.</text>
</comment>
<dbReference type="PANTHER" id="PTHR21040">
    <property type="entry name" value="BCDNA.GH04120"/>
    <property type="match status" value="1"/>
</dbReference>
<dbReference type="InterPro" id="IPR015883">
    <property type="entry name" value="Glyco_hydro_20_cat"/>
</dbReference>
<evidence type="ECO:0000256" key="2">
    <source>
        <dbReference type="ARBA" id="ARBA00006285"/>
    </source>
</evidence>
<dbReference type="GO" id="GO:0005975">
    <property type="term" value="P:carbohydrate metabolic process"/>
    <property type="evidence" value="ECO:0007669"/>
    <property type="project" value="InterPro"/>
</dbReference>
<dbReference type="Gene3D" id="3.20.20.80">
    <property type="entry name" value="Glycosidases"/>
    <property type="match status" value="1"/>
</dbReference>
<dbReference type="CDD" id="cd06565">
    <property type="entry name" value="GH20_GcnA-like"/>
    <property type="match status" value="1"/>
</dbReference>
<comment type="catalytic activity">
    <reaction evidence="1">
        <text>Hydrolysis of terminal non-reducing N-acetyl-D-hexosamine residues in N-acetyl-beta-D-hexosaminides.</text>
        <dbReference type="EC" id="3.2.1.52"/>
    </reaction>
</comment>
<sequence>MACKFGDHILIHLDLKRSPIKIDYLEKFFQKIRECGANGLLVEWEDTFPYSGHLEDIGSSKTPSKAYSVEDVGRIVELAKNYELNLIPLVQTFGHLEFVLKHTKWMHLREKENYPSSMCPSHPEAIGLATSMIDQILTLIPDTKFIHIGADEVWHMRICKKCSPITKERLFLTHVMKVLKHLQSHHPNVKPIMWDDMLRPININTLEEFEIGSFVQPMIWYYQPMETFNIPEDILSKYEKVFNTVWVASAFKGATRSCQILPVIKVHVSNHLSWLSLLEKHGHRFKIQGIAMTGWSRFDHFATLCELLPVSIPCLAICLCVWTNRTFNDHFHNEVARSLGYTHGSALSSNPYPRPKPIACVLSFAGWKVALGAEWLENVRCKHRCIVNSDQVNTWMNSWQLKNNLVNPMQIECLLQSLRALKTEWDTMEQFFRTNMADIYYDSTIDEWIGTLLEPPRQQVISLIESATKHIQRNSSQNTQ</sequence>
<name>A0A0C5C9L0_NILLU</name>
<evidence type="ECO:0000313" key="6">
    <source>
        <dbReference type="EMBL" id="AJO25053.1"/>
    </source>
</evidence>
<organism evidence="6">
    <name type="scientific">Nilaparvata lugens</name>
    <name type="common">Brown planthopper</name>
    <dbReference type="NCBI Taxonomy" id="108931"/>
    <lineage>
        <taxon>Eukaryota</taxon>
        <taxon>Metazoa</taxon>
        <taxon>Ecdysozoa</taxon>
        <taxon>Arthropoda</taxon>
        <taxon>Hexapoda</taxon>
        <taxon>Insecta</taxon>
        <taxon>Pterygota</taxon>
        <taxon>Neoptera</taxon>
        <taxon>Paraneoptera</taxon>
        <taxon>Hemiptera</taxon>
        <taxon>Auchenorrhyncha</taxon>
        <taxon>Fulgoroidea</taxon>
        <taxon>Delphacidae</taxon>
        <taxon>Delphacinae</taxon>
        <taxon>Nilaparvata</taxon>
    </lineage>
</organism>
<dbReference type="PANTHER" id="PTHR21040:SF8">
    <property type="entry name" value="BCDNA.GH04120"/>
    <property type="match status" value="1"/>
</dbReference>